<evidence type="ECO:0000256" key="12">
    <source>
        <dbReference type="NCBIfam" id="TIGR02224"/>
    </source>
</evidence>
<dbReference type="NCBIfam" id="TIGR02225">
    <property type="entry name" value="recomb_XerD"/>
    <property type="match status" value="1"/>
</dbReference>
<dbReference type="PROSITE" id="PS51898">
    <property type="entry name" value="TYR_RECOMBINASE"/>
    <property type="match status" value="1"/>
</dbReference>
<dbReference type="Proteomes" id="UP000051054">
    <property type="component" value="Unassembled WGS sequence"/>
</dbReference>
<reference evidence="15 16" key="1">
    <citation type="journal article" date="2015" name="Genome Announc.">
        <title>Expanding the biotechnology potential of lactobacilli through comparative genomics of 213 strains and associated genera.</title>
        <authorList>
            <person name="Sun Z."/>
            <person name="Harris H.M."/>
            <person name="McCann A."/>
            <person name="Guo C."/>
            <person name="Argimon S."/>
            <person name="Zhang W."/>
            <person name="Yang X."/>
            <person name="Jeffery I.B."/>
            <person name="Cooney J.C."/>
            <person name="Kagawa T.F."/>
            <person name="Liu W."/>
            <person name="Song Y."/>
            <person name="Salvetti E."/>
            <person name="Wrobel A."/>
            <person name="Rasinkangas P."/>
            <person name="Parkhill J."/>
            <person name="Rea M.C."/>
            <person name="O'Sullivan O."/>
            <person name="Ritari J."/>
            <person name="Douillard F.P."/>
            <person name="Paul Ross R."/>
            <person name="Yang R."/>
            <person name="Briner A.E."/>
            <person name="Felis G.E."/>
            <person name="de Vos W.M."/>
            <person name="Barrangou R."/>
            <person name="Klaenhammer T.R."/>
            <person name="Caufield P.W."/>
            <person name="Cui Y."/>
            <person name="Zhang H."/>
            <person name="O'Toole P.W."/>
        </authorList>
    </citation>
    <scope>NUCLEOTIDE SEQUENCE [LARGE SCALE GENOMIC DNA]</scope>
    <source>
        <strain evidence="15 16">DSM 18933</strain>
    </source>
</reference>
<dbReference type="CDD" id="cd00798">
    <property type="entry name" value="INT_XerDC_C"/>
    <property type="match status" value="1"/>
</dbReference>
<dbReference type="EMBL" id="AZGD01000090">
    <property type="protein sequence ID" value="KRM18948.1"/>
    <property type="molecule type" value="Genomic_DNA"/>
</dbReference>
<feature type="active site" evidence="11">
    <location>
        <position position="152"/>
    </location>
</feature>
<dbReference type="GO" id="GO:0007059">
    <property type="term" value="P:chromosome segregation"/>
    <property type="evidence" value="ECO:0007669"/>
    <property type="project" value="UniProtKB-UniRule"/>
</dbReference>
<evidence type="ECO:0000256" key="9">
    <source>
        <dbReference type="ARBA" id="ARBA00023172"/>
    </source>
</evidence>
<dbReference type="NCBIfam" id="TIGR02224">
    <property type="entry name" value="recomb_XerC"/>
    <property type="match status" value="1"/>
</dbReference>
<feature type="active site" description="O-(3'-phospho-DNA)-tyrosine intermediate" evidence="11">
    <location>
        <position position="284"/>
    </location>
</feature>
<dbReference type="SUPFAM" id="SSF56349">
    <property type="entry name" value="DNA breaking-rejoining enzymes"/>
    <property type="match status" value="1"/>
</dbReference>
<evidence type="ECO:0000256" key="8">
    <source>
        <dbReference type="ARBA" id="ARBA00023125"/>
    </source>
</evidence>
<dbReference type="NCBIfam" id="NF001399">
    <property type="entry name" value="PRK00283.1"/>
    <property type="match status" value="1"/>
</dbReference>
<dbReference type="InterPro" id="IPR011010">
    <property type="entry name" value="DNA_brk_join_enz"/>
</dbReference>
<dbReference type="InterPro" id="IPR044068">
    <property type="entry name" value="CB"/>
</dbReference>
<keyword evidence="7 11" id="KW-0229">DNA integration</keyword>
<dbReference type="Gene3D" id="1.10.443.10">
    <property type="entry name" value="Intergrase catalytic core"/>
    <property type="match status" value="1"/>
</dbReference>
<sequence length="303" mass="35180">MVIVLEKEWINRFQKYLKFERQYSDETIKAYTEDLKKFCMFLEDSGGANSFGEINQQDVHAYMSYLYDQAYEASSVSRMISSLRTFYNFLIKEGLVEQNVFAYVQLKQSPRSLPRFFYEKEMDALFEATAGEDKISIRNNCLLEALYSTGMRVSECTNLKISDIDLKNKKVRLLGKGNKERIVPFGSYCQNALKRYLTESRPLLMEKANMQHDYVFVNQKGNPITSAGVTYILKKIVEKSSLHTTIHPHELRHTFATHLMANGADLRAVQELLGHSNLSTTQIYTHVTPEHLQKDYRKFFPRA</sequence>
<evidence type="ECO:0000256" key="6">
    <source>
        <dbReference type="ARBA" id="ARBA00022829"/>
    </source>
</evidence>
<evidence type="ECO:0000256" key="10">
    <source>
        <dbReference type="ARBA" id="ARBA00023306"/>
    </source>
</evidence>
<dbReference type="HAMAP" id="MF_01808">
    <property type="entry name" value="Recomb_XerC_XerD"/>
    <property type="match status" value="1"/>
</dbReference>
<comment type="similarity">
    <text evidence="2 11">Belongs to the 'phage' integrase family. XerC subfamily.</text>
</comment>
<dbReference type="GO" id="GO:0006313">
    <property type="term" value="P:DNA transposition"/>
    <property type="evidence" value="ECO:0007669"/>
    <property type="project" value="UniProtKB-UniRule"/>
</dbReference>
<keyword evidence="10 11" id="KW-0131">Cell cycle</keyword>
<evidence type="ECO:0000256" key="2">
    <source>
        <dbReference type="ARBA" id="ARBA00006657"/>
    </source>
</evidence>
<comment type="function">
    <text evidence="11">Site-specific tyrosine recombinase, which acts by catalyzing the cutting and rejoining of the recombining DNA molecules. The XerC-XerD complex is essential to convert dimers of the bacterial chromosome into monomers to permit their segregation at cell division. It also contributes to the segregational stability of plasmids.</text>
</comment>
<feature type="active site" evidence="11">
    <location>
        <position position="176"/>
    </location>
</feature>
<dbReference type="InterPro" id="IPR010998">
    <property type="entry name" value="Integrase_recombinase_N"/>
</dbReference>
<accession>A0A0R1WRZ2</accession>
<dbReference type="InterPro" id="IPR011932">
    <property type="entry name" value="Recomb_XerD"/>
</dbReference>
<gene>
    <name evidence="11" type="primary">xerC</name>
    <name evidence="15" type="ORF">FC40_GL000737</name>
</gene>
<comment type="subcellular location">
    <subcellularLocation>
        <location evidence="1 11">Cytoplasm</location>
    </subcellularLocation>
</comment>
<proteinExistence type="inferred from homology"/>
<evidence type="ECO:0000256" key="11">
    <source>
        <dbReference type="HAMAP-Rule" id="MF_01808"/>
    </source>
</evidence>
<comment type="subunit">
    <text evidence="11">Forms a cyclic heterotetrameric complex composed of two molecules of XerC and two molecules of XerD.</text>
</comment>
<dbReference type="GO" id="GO:0005737">
    <property type="term" value="C:cytoplasm"/>
    <property type="evidence" value="ECO:0007669"/>
    <property type="project" value="UniProtKB-SubCell"/>
</dbReference>
<keyword evidence="5 11" id="KW-0132">Cell division</keyword>
<evidence type="ECO:0000313" key="15">
    <source>
        <dbReference type="EMBL" id="KRM18948.1"/>
    </source>
</evidence>
<dbReference type="InterPro" id="IPR023009">
    <property type="entry name" value="Tyrosine_recombinase_XerC/XerD"/>
</dbReference>
<dbReference type="Gene3D" id="1.10.150.130">
    <property type="match status" value="1"/>
</dbReference>
<dbReference type="Pfam" id="PF00589">
    <property type="entry name" value="Phage_integrase"/>
    <property type="match status" value="1"/>
</dbReference>
<evidence type="ECO:0000256" key="3">
    <source>
        <dbReference type="ARBA" id="ARBA00010450"/>
    </source>
</evidence>
<dbReference type="InterPro" id="IPR002104">
    <property type="entry name" value="Integrase_catalytic"/>
</dbReference>
<evidence type="ECO:0000256" key="4">
    <source>
        <dbReference type="ARBA" id="ARBA00022490"/>
    </source>
</evidence>
<dbReference type="InterPro" id="IPR050090">
    <property type="entry name" value="Tyrosine_recombinase_XerCD"/>
</dbReference>
<keyword evidence="4 11" id="KW-0963">Cytoplasm</keyword>
<dbReference type="GO" id="GO:0051301">
    <property type="term" value="P:cell division"/>
    <property type="evidence" value="ECO:0007669"/>
    <property type="project" value="UniProtKB-UniRule"/>
</dbReference>
<evidence type="ECO:0000313" key="16">
    <source>
        <dbReference type="Proteomes" id="UP000051054"/>
    </source>
</evidence>
<evidence type="ECO:0000259" key="14">
    <source>
        <dbReference type="PROSITE" id="PS51900"/>
    </source>
</evidence>
<dbReference type="GO" id="GO:0003677">
    <property type="term" value="F:DNA binding"/>
    <property type="evidence" value="ECO:0007669"/>
    <property type="project" value="UniProtKB-UniRule"/>
</dbReference>
<evidence type="ECO:0000259" key="13">
    <source>
        <dbReference type="PROSITE" id="PS51898"/>
    </source>
</evidence>
<dbReference type="eggNOG" id="COG4974">
    <property type="taxonomic scope" value="Bacteria"/>
</dbReference>
<keyword evidence="6 11" id="KW-0159">Chromosome partition</keyword>
<feature type="active site" evidence="11">
    <location>
        <position position="249"/>
    </location>
</feature>
<feature type="active site" evidence="11">
    <location>
        <position position="252"/>
    </location>
</feature>
<keyword evidence="16" id="KW-1185">Reference proteome</keyword>
<evidence type="ECO:0000256" key="7">
    <source>
        <dbReference type="ARBA" id="ARBA00022908"/>
    </source>
</evidence>
<name>A0A0R1WRZ2_9LACO</name>
<dbReference type="PATRIC" id="fig|1423755.3.peg.790"/>
<feature type="active site" evidence="11">
    <location>
        <position position="275"/>
    </location>
</feature>
<keyword evidence="8 11" id="KW-0238">DNA-binding</keyword>
<dbReference type="GO" id="GO:0009037">
    <property type="term" value="F:tyrosine-based site-specific recombinase activity"/>
    <property type="evidence" value="ECO:0007669"/>
    <property type="project" value="UniProtKB-UniRule"/>
</dbReference>
<dbReference type="AlphaFoldDB" id="A0A0R1WRZ2"/>
<dbReference type="InterPro" id="IPR004107">
    <property type="entry name" value="Integrase_SAM-like_N"/>
</dbReference>
<dbReference type="PANTHER" id="PTHR30349:SF77">
    <property type="entry name" value="TYROSINE RECOMBINASE XERC"/>
    <property type="match status" value="1"/>
</dbReference>
<feature type="domain" description="Core-binding (CB)" evidence="14">
    <location>
        <begin position="4"/>
        <end position="91"/>
    </location>
</feature>
<dbReference type="Pfam" id="PF02899">
    <property type="entry name" value="Phage_int_SAM_1"/>
    <property type="match status" value="1"/>
</dbReference>
<comment type="caution">
    <text evidence="15">The sequence shown here is derived from an EMBL/GenBank/DDBJ whole genome shotgun (WGS) entry which is preliminary data.</text>
</comment>
<dbReference type="PANTHER" id="PTHR30349">
    <property type="entry name" value="PHAGE INTEGRASE-RELATED"/>
    <property type="match status" value="1"/>
</dbReference>
<evidence type="ECO:0000256" key="1">
    <source>
        <dbReference type="ARBA" id="ARBA00004496"/>
    </source>
</evidence>
<keyword evidence="9 11" id="KW-0233">DNA recombination</keyword>
<protein>
    <recommendedName>
        <fullName evidence="11 12">Tyrosine recombinase XerC</fullName>
    </recommendedName>
</protein>
<dbReference type="InterPro" id="IPR013762">
    <property type="entry name" value="Integrase-like_cat_sf"/>
</dbReference>
<comment type="similarity">
    <text evidence="3">Belongs to the 'phage' integrase family. XerD subfamily.</text>
</comment>
<dbReference type="PROSITE" id="PS51900">
    <property type="entry name" value="CB"/>
    <property type="match status" value="1"/>
</dbReference>
<dbReference type="NCBIfam" id="NF040815">
    <property type="entry name" value="recomb_XerA_Arch"/>
    <property type="match status" value="1"/>
</dbReference>
<evidence type="ECO:0000256" key="5">
    <source>
        <dbReference type="ARBA" id="ARBA00022618"/>
    </source>
</evidence>
<feature type="domain" description="Tyr recombinase" evidence="13">
    <location>
        <begin position="112"/>
        <end position="297"/>
    </location>
</feature>
<organism evidence="15 16">
    <name type="scientific">Ligilactobacillus hayakitensis DSM 18933 = JCM 14209</name>
    <dbReference type="NCBI Taxonomy" id="1423755"/>
    <lineage>
        <taxon>Bacteria</taxon>
        <taxon>Bacillati</taxon>
        <taxon>Bacillota</taxon>
        <taxon>Bacilli</taxon>
        <taxon>Lactobacillales</taxon>
        <taxon>Lactobacillaceae</taxon>
        <taxon>Ligilactobacillus</taxon>
    </lineage>
</organism>
<dbReference type="InterPro" id="IPR011931">
    <property type="entry name" value="Recomb_XerC"/>
</dbReference>
<dbReference type="STRING" id="1423755.FC40_GL000737"/>